<dbReference type="eggNOG" id="ENOG502SJPR">
    <property type="taxonomic scope" value="Eukaryota"/>
</dbReference>
<organism evidence="3 4">
    <name type="scientific">Heterobasidion irregulare (strain TC 32-1)</name>
    <dbReference type="NCBI Taxonomy" id="747525"/>
    <lineage>
        <taxon>Eukaryota</taxon>
        <taxon>Fungi</taxon>
        <taxon>Dikarya</taxon>
        <taxon>Basidiomycota</taxon>
        <taxon>Agaricomycotina</taxon>
        <taxon>Agaricomycetes</taxon>
        <taxon>Russulales</taxon>
        <taxon>Bondarzewiaceae</taxon>
        <taxon>Heterobasidion</taxon>
        <taxon>Heterobasidion annosum species complex</taxon>
    </lineage>
</organism>
<dbReference type="PANTHER" id="PTHR48104">
    <property type="entry name" value="METACASPASE-4"/>
    <property type="match status" value="1"/>
</dbReference>
<dbReference type="Pfam" id="PF00656">
    <property type="entry name" value="Peptidase_C14"/>
    <property type="match status" value="1"/>
</dbReference>
<dbReference type="EMBL" id="KI925463">
    <property type="protein sequence ID" value="ETW77630.1"/>
    <property type="molecule type" value="Genomic_DNA"/>
</dbReference>
<dbReference type="GO" id="GO:0006508">
    <property type="term" value="P:proteolysis"/>
    <property type="evidence" value="ECO:0007669"/>
    <property type="project" value="InterPro"/>
</dbReference>
<feature type="domain" description="Peptidase C14 caspase" evidence="2">
    <location>
        <begin position="6"/>
        <end position="254"/>
    </location>
</feature>
<name>W4JX19_HETIT</name>
<dbReference type="GeneID" id="20677103"/>
<accession>W4JX19</accession>
<gene>
    <name evidence="3" type="ORF">HETIRDRAFT_460710</name>
</gene>
<evidence type="ECO:0000313" key="3">
    <source>
        <dbReference type="EMBL" id="ETW77630.1"/>
    </source>
</evidence>
<evidence type="ECO:0000259" key="2">
    <source>
        <dbReference type="Pfam" id="PF00656"/>
    </source>
</evidence>
<dbReference type="PANTHER" id="PTHR48104:SF30">
    <property type="entry name" value="METACASPASE-1"/>
    <property type="match status" value="1"/>
</dbReference>
<dbReference type="Gene3D" id="3.40.50.1460">
    <property type="match status" value="1"/>
</dbReference>
<dbReference type="Proteomes" id="UP000030671">
    <property type="component" value="Unassembled WGS sequence"/>
</dbReference>
<reference evidence="3 4" key="1">
    <citation type="journal article" date="2012" name="New Phytol.">
        <title>Insight into trade-off between wood decay and parasitism from the genome of a fungal forest pathogen.</title>
        <authorList>
            <person name="Olson A."/>
            <person name="Aerts A."/>
            <person name="Asiegbu F."/>
            <person name="Belbahri L."/>
            <person name="Bouzid O."/>
            <person name="Broberg A."/>
            <person name="Canback B."/>
            <person name="Coutinho P.M."/>
            <person name="Cullen D."/>
            <person name="Dalman K."/>
            <person name="Deflorio G."/>
            <person name="van Diepen L.T."/>
            <person name="Dunand C."/>
            <person name="Duplessis S."/>
            <person name="Durling M."/>
            <person name="Gonthier P."/>
            <person name="Grimwood J."/>
            <person name="Fossdal C.G."/>
            <person name="Hansson D."/>
            <person name="Henrissat B."/>
            <person name="Hietala A."/>
            <person name="Himmelstrand K."/>
            <person name="Hoffmeister D."/>
            <person name="Hogberg N."/>
            <person name="James T.Y."/>
            <person name="Karlsson M."/>
            <person name="Kohler A."/>
            <person name="Kues U."/>
            <person name="Lee Y.H."/>
            <person name="Lin Y.C."/>
            <person name="Lind M."/>
            <person name="Lindquist E."/>
            <person name="Lombard V."/>
            <person name="Lucas S."/>
            <person name="Lunden K."/>
            <person name="Morin E."/>
            <person name="Murat C."/>
            <person name="Park J."/>
            <person name="Raffaello T."/>
            <person name="Rouze P."/>
            <person name="Salamov A."/>
            <person name="Schmutz J."/>
            <person name="Solheim H."/>
            <person name="Stahlberg J."/>
            <person name="Velez H."/>
            <person name="de Vries R.P."/>
            <person name="Wiebenga A."/>
            <person name="Woodward S."/>
            <person name="Yakovlev I."/>
            <person name="Garbelotto M."/>
            <person name="Martin F."/>
            <person name="Grigoriev I.V."/>
            <person name="Stenlid J."/>
        </authorList>
    </citation>
    <scope>NUCLEOTIDE SEQUENCE [LARGE SCALE GENOMIC DNA]</scope>
    <source>
        <strain evidence="3 4">TC 32-1</strain>
    </source>
</reference>
<proteinExistence type="inferred from homology"/>
<dbReference type="InterPro" id="IPR050452">
    <property type="entry name" value="Metacaspase"/>
</dbReference>
<dbReference type="KEGG" id="hir:HETIRDRAFT_460710"/>
<comment type="similarity">
    <text evidence="1">Belongs to the peptidase C14B family.</text>
</comment>
<dbReference type="HOGENOM" id="CLU_011935_0_0_1"/>
<evidence type="ECO:0000256" key="1">
    <source>
        <dbReference type="ARBA" id="ARBA00009005"/>
    </source>
</evidence>
<dbReference type="RefSeq" id="XP_009551109.1">
    <property type="nucleotide sequence ID" value="XM_009552814.1"/>
</dbReference>
<protein>
    <recommendedName>
        <fullName evidence="2">Peptidase C14 caspase domain-containing protein</fullName>
    </recommendedName>
</protein>
<dbReference type="OrthoDB" id="3223806at2759"/>
<sequence length="657" mass="71614">MISPLHALIVGINTYPDELLGNLSCAVNDARAFSTFLQSHLHVSPTRIHLLLDKHATHDGIIANFRQHLTHNPSIAFGDPIIFYYAGHGSQYPSLPSWSTDDGQFEAICPTDRGTVDPKTLAMITDIGDYTLGNLLLELSKAKGDNITVIMDCCHSGSGTRAPVEFRPRLAPPLENEAAVLAMLRESSVLGIENQDELDNTTRHSRPISFKHSSLATHVLLAACLQGELAYEHDDGSSGLFTSALIATLSAAHLPRLTYAILTASLNIQRRIQHPQCEGRHKHRALFNGRAFGANRRLVPLGTPIHEPGGNEQKPILRVEAGAMHGVVPGTVFAVYPHKFCVGEAPHARVVARDVHAVWSSVVPLSLDEAAPGAYAGVLLWANDRNPVSIASGGAIESKRLVNDIVKQGREEGLEVAVEEVSGEEVQGERRVVLIVSLKEHEITVERRNLEIPTPRVSWPIRLPGDALAALNRVARFEMHLRRHNPARPLGDSVTMRFCRLGAGRTNPLGSDGHLRIGDDKTEYAILLENHSTRDLWVSLHYFDPAEYSVHCMYAPPSATMRAPLRAGQQLALGEGSSGVEPFQFVLRDNEKEDSGWVKAWLSDEYADLAMMEELEGEAEEMDFDAGSTAGTRAAGASSVGGVWDTLTAMVTISEVT</sequence>
<dbReference type="GO" id="GO:0005737">
    <property type="term" value="C:cytoplasm"/>
    <property type="evidence" value="ECO:0007669"/>
    <property type="project" value="TreeGrafter"/>
</dbReference>
<dbReference type="GO" id="GO:0004197">
    <property type="term" value="F:cysteine-type endopeptidase activity"/>
    <property type="evidence" value="ECO:0007669"/>
    <property type="project" value="InterPro"/>
</dbReference>
<dbReference type="InParanoid" id="W4JX19"/>
<keyword evidence="4" id="KW-1185">Reference proteome</keyword>
<dbReference type="InterPro" id="IPR011600">
    <property type="entry name" value="Pept_C14_caspase"/>
</dbReference>
<dbReference type="AlphaFoldDB" id="W4JX19"/>
<evidence type="ECO:0000313" key="4">
    <source>
        <dbReference type="Proteomes" id="UP000030671"/>
    </source>
</evidence>